<dbReference type="EMBL" id="UIGY01000072">
    <property type="protein sequence ID" value="SUZ10121.1"/>
    <property type="molecule type" value="Genomic_DNA"/>
</dbReference>
<protein>
    <submittedName>
        <fullName evidence="1">Bgt-20830-2</fullName>
    </submittedName>
</protein>
<gene>
    <name evidence="1" type="ORF">BGT96224V2_LOCUS3268</name>
</gene>
<reference evidence="1" key="1">
    <citation type="submission" date="2018-07" db="EMBL/GenBank/DDBJ databases">
        <authorList>
            <person name="Quirk P.G."/>
            <person name="Krulwich T.A."/>
        </authorList>
    </citation>
    <scope>NUCLEOTIDE SEQUENCE</scope>
    <source>
        <strain evidence="1">96224</strain>
    </source>
</reference>
<accession>A0A381LAJ9</accession>
<name>A0A381LAJ9_BLUGR</name>
<dbReference type="AlphaFoldDB" id="A0A381LAJ9"/>
<organism evidence="1">
    <name type="scientific">Blumeria graminis f. sp. tritici 96224</name>
    <dbReference type="NCBI Taxonomy" id="1268274"/>
    <lineage>
        <taxon>Eukaryota</taxon>
        <taxon>Fungi</taxon>
        <taxon>Dikarya</taxon>
        <taxon>Ascomycota</taxon>
        <taxon>Pezizomycotina</taxon>
        <taxon>Leotiomycetes</taxon>
        <taxon>Erysiphales</taxon>
        <taxon>Erysiphaceae</taxon>
        <taxon>Blumeria</taxon>
    </lineage>
</organism>
<proteinExistence type="predicted"/>
<evidence type="ECO:0000313" key="1">
    <source>
        <dbReference type="EMBL" id="SUZ10121.1"/>
    </source>
</evidence>
<sequence length="56" mass="5842">MLSDANVNFTLRGTSMGVISLVTSFGAFIRAALAGLSAISFPSIPECPSIHRISTD</sequence>